<dbReference type="InterPro" id="IPR001155">
    <property type="entry name" value="OxRdtase_FMN_N"/>
</dbReference>
<evidence type="ECO:0000313" key="3">
    <source>
        <dbReference type="Proteomes" id="UP000794436"/>
    </source>
</evidence>
<dbReference type="InterPro" id="IPR013785">
    <property type="entry name" value="Aldolase_TIM"/>
</dbReference>
<comment type="caution">
    <text evidence="2">The sequence shown here is derived from an EMBL/GenBank/DDBJ whole genome shotgun (WGS) entry which is preliminary data.</text>
</comment>
<protein>
    <recommendedName>
        <fullName evidence="1">NADH:flavin oxidoreductase/NADH oxidase N-terminal domain-containing protein</fullName>
    </recommendedName>
</protein>
<evidence type="ECO:0000313" key="2">
    <source>
        <dbReference type="EMBL" id="TMW68995.1"/>
    </source>
</evidence>
<sequence length="348" mass="38585">MSLPNADYKLFTPLTIGKDFVLKNRIIFAPLTRARCDPVTAAPGEAQEIYYEQRAAAGLVIAEATGISVEGLGWYCAPGMFTDDHLKGWTKVVERVHAKDGKIFLQLWHMGRQAHPSFNPKNECVAPSALAVPGGHIKNKNGEVRCSPSKPASMASNYTANGYIIDQFMQSVTNKRTDKYGGSYENRSRFILEIVDAIATVFPYDRIAVRLSPNGSYAGMGSEDNYEMFACLMRELSPRNLAFVEILDGVGFGYHDKGRLVTAYDARANYKGTIFANGSYTRDIAEGVVRSGAADAVCFGRPYIANPDLAERYMNDWPLNPEAPYEFWWGPAKGNSGYIDYPAYEKKE</sequence>
<dbReference type="InterPro" id="IPR045247">
    <property type="entry name" value="Oye-like"/>
</dbReference>
<dbReference type="GO" id="GO:0010181">
    <property type="term" value="F:FMN binding"/>
    <property type="evidence" value="ECO:0007669"/>
    <property type="project" value="InterPro"/>
</dbReference>
<dbReference type="PANTHER" id="PTHR22893">
    <property type="entry name" value="NADH OXIDOREDUCTASE-RELATED"/>
    <property type="match status" value="1"/>
</dbReference>
<evidence type="ECO:0000259" key="1">
    <source>
        <dbReference type="Pfam" id="PF00724"/>
    </source>
</evidence>
<dbReference type="Pfam" id="PF00724">
    <property type="entry name" value="Oxidored_FMN"/>
    <property type="match status" value="2"/>
</dbReference>
<feature type="domain" description="NADH:flavin oxidoreductase/NADH oxidase N-terminal" evidence="1">
    <location>
        <begin position="9"/>
        <end position="131"/>
    </location>
</feature>
<accession>A0A8K1CSX8</accession>
<proteinExistence type="predicted"/>
<dbReference type="Gene3D" id="3.20.20.70">
    <property type="entry name" value="Aldolase class I"/>
    <property type="match status" value="2"/>
</dbReference>
<keyword evidence="3" id="KW-1185">Reference proteome</keyword>
<dbReference type="CDD" id="cd02933">
    <property type="entry name" value="OYE_like_FMN"/>
    <property type="match status" value="1"/>
</dbReference>
<name>A0A8K1CSX8_PYTOL</name>
<feature type="domain" description="NADH:flavin oxidoreductase/NADH oxidase N-terminal" evidence="1">
    <location>
        <begin position="158"/>
        <end position="317"/>
    </location>
</feature>
<dbReference type="PANTHER" id="PTHR22893:SF91">
    <property type="entry name" value="NADPH DEHYDROGENASE 2-RELATED"/>
    <property type="match status" value="1"/>
</dbReference>
<dbReference type="EMBL" id="SPLM01000001">
    <property type="protein sequence ID" value="TMW68995.1"/>
    <property type="molecule type" value="Genomic_DNA"/>
</dbReference>
<dbReference type="AlphaFoldDB" id="A0A8K1CSX8"/>
<dbReference type="Proteomes" id="UP000794436">
    <property type="component" value="Unassembled WGS sequence"/>
</dbReference>
<dbReference type="SUPFAM" id="SSF51395">
    <property type="entry name" value="FMN-linked oxidoreductases"/>
    <property type="match status" value="1"/>
</dbReference>
<dbReference type="GO" id="GO:0016491">
    <property type="term" value="F:oxidoreductase activity"/>
    <property type="evidence" value="ECO:0007669"/>
    <property type="project" value="InterPro"/>
</dbReference>
<organism evidence="2 3">
    <name type="scientific">Pythium oligandrum</name>
    <name type="common">Mycoparasitic fungus</name>
    <dbReference type="NCBI Taxonomy" id="41045"/>
    <lineage>
        <taxon>Eukaryota</taxon>
        <taxon>Sar</taxon>
        <taxon>Stramenopiles</taxon>
        <taxon>Oomycota</taxon>
        <taxon>Peronosporomycetes</taxon>
        <taxon>Pythiales</taxon>
        <taxon>Pythiaceae</taxon>
        <taxon>Pythium</taxon>
    </lineage>
</organism>
<reference evidence="2" key="1">
    <citation type="submission" date="2019-03" db="EMBL/GenBank/DDBJ databases">
        <title>Long read genome sequence of the mycoparasitic Pythium oligandrum ATCC 38472 isolated from sugarbeet rhizosphere.</title>
        <authorList>
            <person name="Gaulin E."/>
        </authorList>
    </citation>
    <scope>NUCLEOTIDE SEQUENCE</scope>
    <source>
        <strain evidence="2">ATCC 38472_TT</strain>
    </source>
</reference>
<gene>
    <name evidence="2" type="ORF">Poli38472_001151</name>
</gene>